<dbReference type="EMBL" id="KV722611">
    <property type="protein sequence ID" value="OCH85063.1"/>
    <property type="molecule type" value="Genomic_DNA"/>
</dbReference>
<evidence type="ECO:0000313" key="4">
    <source>
        <dbReference type="EMBL" id="OCH85063.1"/>
    </source>
</evidence>
<keyword evidence="5" id="KW-1185">Reference proteome</keyword>
<dbReference type="Pfam" id="PF11807">
    <property type="entry name" value="UstYa"/>
    <property type="match status" value="1"/>
</dbReference>
<dbReference type="InterPro" id="IPR021765">
    <property type="entry name" value="UstYa-like"/>
</dbReference>
<dbReference type="Proteomes" id="UP000250043">
    <property type="component" value="Unassembled WGS sequence"/>
</dbReference>
<reference evidence="4 5" key="1">
    <citation type="submission" date="2016-07" db="EMBL/GenBank/DDBJ databases">
        <title>Draft genome of the white-rot fungus Obba rivulosa 3A-2.</title>
        <authorList>
            <consortium name="DOE Joint Genome Institute"/>
            <person name="Miettinen O."/>
            <person name="Riley R."/>
            <person name="Acob R."/>
            <person name="Barry K."/>
            <person name="Cullen D."/>
            <person name="De Vries R."/>
            <person name="Hainaut M."/>
            <person name="Hatakka A."/>
            <person name="Henrissat B."/>
            <person name="Hilden K."/>
            <person name="Kuo R."/>
            <person name="Labutti K."/>
            <person name="Lipzen A."/>
            <person name="Makela M.R."/>
            <person name="Sandor L."/>
            <person name="Spatafora J.W."/>
            <person name="Grigoriev I.V."/>
            <person name="Hibbett D.S."/>
        </authorList>
    </citation>
    <scope>NUCLEOTIDE SEQUENCE [LARGE SCALE GENOMIC DNA]</scope>
    <source>
        <strain evidence="4 5">3A-2</strain>
    </source>
</reference>
<gene>
    <name evidence="4" type="ORF">OBBRIDRAFT_798552</name>
</gene>
<keyword evidence="2" id="KW-0560">Oxidoreductase</keyword>
<accession>A0A8E2DJT0</accession>
<evidence type="ECO:0000313" key="5">
    <source>
        <dbReference type="Proteomes" id="UP000250043"/>
    </source>
</evidence>
<dbReference type="PANTHER" id="PTHR33365:SF11">
    <property type="entry name" value="TAT PATHWAY SIGNAL SEQUENCE"/>
    <property type="match status" value="1"/>
</dbReference>
<evidence type="ECO:0000256" key="3">
    <source>
        <dbReference type="ARBA" id="ARBA00035112"/>
    </source>
</evidence>
<protein>
    <submittedName>
        <fullName evidence="4">Uncharacterized protein</fullName>
    </submittedName>
</protein>
<comment type="similarity">
    <text evidence="3">Belongs to the ustYa family.</text>
</comment>
<sequence>MGIDVLVKICSSVIVGRLAEERTYSYVGDDHPEVWPIERPPVNMWFEESAHYDLDSSIAGLEWGSLAPGSGVVHLGEHQAPYSLSMMHQLGCLDVVRDAVVHGIRNDTTREKELVQHCLNYLRQTVLCRGDTFLEPFHYFTEDDADITYDIYQCNDWGAVYRAVQANQQLYYK</sequence>
<proteinExistence type="inferred from homology"/>
<organism evidence="4 5">
    <name type="scientific">Obba rivulosa</name>
    <dbReference type="NCBI Taxonomy" id="1052685"/>
    <lineage>
        <taxon>Eukaryota</taxon>
        <taxon>Fungi</taxon>
        <taxon>Dikarya</taxon>
        <taxon>Basidiomycota</taxon>
        <taxon>Agaricomycotina</taxon>
        <taxon>Agaricomycetes</taxon>
        <taxon>Polyporales</taxon>
        <taxon>Gelatoporiaceae</taxon>
        <taxon>Obba</taxon>
    </lineage>
</organism>
<evidence type="ECO:0000256" key="1">
    <source>
        <dbReference type="ARBA" id="ARBA00004685"/>
    </source>
</evidence>
<comment type="pathway">
    <text evidence="1">Mycotoxin biosynthesis.</text>
</comment>
<evidence type="ECO:0000256" key="2">
    <source>
        <dbReference type="ARBA" id="ARBA00023002"/>
    </source>
</evidence>
<name>A0A8E2DJT0_9APHY</name>
<dbReference type="OrthoDB" id="3687641at2759"/>
<dbReference type="PANTHER" id="PTHR33365">
    <property type="entry name" value="YALI0B05434P"/>
    <property type="match status" value="1"/>
</dbReference>
<dbReference type="GO" id="GO:0016491">
    <property type="term" value="F:oxidoreductase activity"/>
    <property type="evidence" value="ECO:0007669"/>
    <property type="project" value="UniProtKB-KW"/>
</dbReference>
<dbReference type="GO" id="GO:0043386">
    <property type="term" value="P:mycotoxin biosynthetic process"/>
    <property type="evidence" value="ECO:0007669"/>
    <property type="project" value="InterPro"/>
</dbReference>
<dbReference type="AlphaFoldDB" id="A0A8E2DJT0"/>